<keyword evidence="2" id="KW-1185">Reference proteome</keyword>
<evidence type="ECO:0000313" key="1">
    <source>
        <dbReference type="EMBL" id="ADE40502.1"/>
    </source>
</evidence>
<dbReference type="Pfam" id="PF18906">
    <property type="entry name" value="Phage_tube_2"/>
    <property type="match status" value="1"/>
</dbReference>
<dbReference type="HOGENOM" id="CLU_813468_0_0_5"/>
<name>D5BP68_PUNMI</name>
<dbReference type="AlphaFoldDB" id="D5BP68"/>
<protein>
    <submittedName>
        <fullName evidence="1">Major facilitator superfamily MFS_1</fullName>
    </submittedName>
</protein>
<sequence>MRIRLGQDMCLGIGKEASWTMPPTAYKPLTVLQQNLAEIASRRRRQNLGGGQFATKSQLIHAHIGGDISLQLAFGNGDDLLASGVGGLWRNRDISGLLTMLPRGARLSSLSPDMGTGQTAPSFSLLRRFDRRDDWQHFYGLKSSRLRLTIGTGGEAVLGATMIGKMSSPAHRTASQLGNAMPLATVSPPFNLNHAPSALAIQILGAESRLLHSTGDFVLSHLTLTMTRGGMTPLFGLSAMSPLGITDGLLAIDGALHLLYTPSLATLLRADTRLKIQLTIYDEAGHAVVVLLPSNLITNSEIETSSPALPPLLRVQFESHHDPEDSSSPLIAIGMAELDAD</sequence>
<reference evidence="1 2" key="1">
    <citation type="journal article" date="2010" name="J. Bacteriol.">
        <title>Complete genome sequence of "Candidatus Puniceispirillum marinum" IMCC1322, a representative of the SAR116 clade in the Alphaproteobacteria.</title>
        <authorList>
            <person name="Oh H.M."/>
            <person name="Kwon K.K."/>
            <person name="Kang I."/>
            <person name="Kang S.G."/>
            <person name="Lee J.H."/>
            <person name="Kim S.J."/>
            <person name="Cho J.C."/>
        </authorList>
    </citation>
    <scope>NUCLEOTIDE SEQUENCE [LARGE SCALE GENOMIC DNA]</scope>
    <source>
        <strain evidence="1 2">IMCC1322</strain>
    </source>
</reference>
<dbReference type="EMBL" id="CP001751">
    <property type="protein sequence ID" value="ADE40502.1"/>
    <property type="molecule type" value="Genomic_DNA"/>
</dbReference>
<evidence type="ECO:0000313" key="2">
    <source>
        <dbReference type="Proteomes" id="UP000007460"/>
    </source>
</evidence>
<organism evidence="1 2">
    <name type="scientific">Puniceispirillum marinum (strain IMCC1322)</name>
    <dbReference type="NCBI Taxonomy" id="488538"/>
    <lineage>
        <taxon>Bacteria</taxon>
        <taxon>Pseudomonadati</taxon>
        <taxon>Pseudomonadota</taxon>
        <taxon>Alphaproteobacteria</taxon>
        <taxon>Candidatus Puniceispirillales</taxon>
        <taxon>Candidatus Puniceispirillaceae</taxon>
        <taxon>Candidatus Puniceispirillum</taxon>
    </lineage>
</organism>
<dbReference type="Proteomes" id="UP000007460">
    <property type="component" value="Chromosome"/>
</dbReference>
<dbReference type="KEGG" id="apb:SAR116_2259"/>
<dbReference type="InterPro" id="IPR044000">
    <property type="entry name" value="Phage_tube_2"/>
</dbReference>
<gene>
    <name evidence="1" type="ordered locus">SAR116_2259</name>
</gene>
<dbReference type="STRING" id="488538.SAR116_2259"/>
<proteinExistence type="predicted"/>
<accession>D5BP68</accession>
<dbReference type="RefSeq" id="WP_013047129.1">
    <property type="nucleotide sequence ID" value="NC_014010.1"/>
</dbReference>